<proteinExistence type="predicted"/>
<sequence length="101" mass="11022">MSPDSGLASLSRPITVSGLGEPATLRAQLDTAAQRAVRQAVRSTASQQQLEEAFVMQTSAGGRFDSIDEWDSLISSSWAFSDDEMVDTTSRLAVDDYYLMR</sequence>
<dbReference type="AlphaFoldDB" id="A0A0M0K0U3"/>
<comment type="caution">
    <text evidence="1">The sequence shown here is derived from an EMBL/GenBank/DDBJ whole genome shotgun (WGS) entry which is preliminary data.</text>
</comment>
<keyword evidence="2" id="KW-1185">Reference proteome</keyword>
<dbReference type="Proteomes" id="UP000037460">
    <property type="component" value="Unassembled WGS sequence"/>
</dbReference>
<reference evidence="2" key="1">
    <citation type="journal article" date="2015" name="PLoS Genet.">
        <title>Genome Sequence and Transcriptome Analyses of Chrysochromulina tobin: Metabolic Tools for Enhanced Algal Fitness in the Prominent Order Prymnesiales (Haptophyceae).</title>
        <authorList>
            <person name="Hovde B.T."/>
            <person name="Deodato C.R."/>
            <person name="Hunsperger H.M."/>
            <person name="Ryken S.A."/>
            <person name="Yost W."/>
            <person name="Jha R.K."/>
            <person name="Patterson J."/>
            <person name="Monnat R.J. Jr."/>
            <person name="Barlow S.B."/>
            <person name="Starkenburg S.R."/>
            <person name="Cattolico R.A."/>
        </authorList>
    </citation>
    <scope>NUCLEOTIDE SEQUENCE</scope>
    <source>
        <strain evidence="2">CCMP291</strain>
    </source>
</reference>
<gene>
    <name evidence="1" type="ORF">Ctob_007996</name>
</gene>
<name>A0A0M0K0U3_9EUKA</name>
<protein>
    <submittedName>
        <fullName evidence="1">Uncharacterized protein</fullName>
    </submittedName>
</protein>
<evidence type="ECO:0000313" key="1">
    <source>
        <dbReference type="EMBL" id="KOO32434.1"/>
    </source>
</evidence>
<dbReference type="EMBL" id="JWZX01001776">
    <property type="protein sequence ID" value="KOO32434.1"/>
    <property type="molecule type" value="Genomic_DNA"/>
</dbReference>
<accession>A0A0M0K0U3</accession>
<evidence type="ECO:0000313" key="2">
    <source>
        <dbReference type="Proteomes" id="UP000037460"/>
    </source>
</evidence>
<organism evidence="1 2">
    <name type="scientific">Chrysochromulina tobinii</name>
    <dbReference type="NCBI Taxonomy" id="1460289"/>
    <lineage>
        <taxon>Eukaryota</taxon>
        <taxon>Haptista</taxon>
        <taxon>Haptophyta</taxon>
        <taxon>Prymnesiophyceae</taxon>
        <taxon>Prymnesiales</taxon>
        <taxon>Chrysochromulinaceae</taxon>
        <taxon>Chrysochromulina</taxon>
    </lineage>
</organism>